<dbReference type="Proteomes" id="UP000657918">
    <property type="component" value="Unassembled WGS sequence"/>
</dbReference>
<protein>
    <submittedName>
        <fullName evidence="4">Uncharacterized protein</fullName>
    </submittedName>
</protein>
<gene>
    <name evidence="4" type="ORF">SADUNF_Sadunf03G0142000</name>
</gene>
<proteinExistence type="predicted"/>
<keyword evidence="2" id="KW-1133">Transmembrane helix</keyword>
<feature type="region of interest" description="Disordered" evidence="1">
    <location>
        <begin position="25"/>
        <end position="60"/>
    </location>
</feature>
<dbReference type="OrthoDB" id="850935at2759"/>
<feature type="chain" id="PRO_5032783391" evidence="3">
    <location>
        <begin position="28"/>
        <end position="126"/>
    </location>
</feature>
<comment type="caution">
    <text evidence="4">The sequence shown here is derived from an EMBL/GenBank/DDBJ whole genome shotgun (WGS) entry which is preliminary data.</text>
</comment>
<accession>A0A835N4V7</accession>
<keyword evidence="5" id="KW-1185">Reference proteome</keyword>
<organism evidence="4 5">
    <name type="scientific">Salix dunnii</name>
    <dbReference type="NCBI Taxonomy" id="1413687"/>
    <lineage>
        <taxon>Eukaryota</taxon>
        <taxon>Viridiplantae</taxon>
        <taxon>Streptophyta</taxon>
        <taxon>Embryophyta</taxon>
        <taxon>Tracheophyta</taxon>
        <taxon>Spermatophyta</taxon>
        <taxon>Magnoliopsida</taxon>
        <taxon>eudicotyledons</taxon>
        <taxon>Gunneridae</taxon>
        <taxon>Pentapetalae</taxon>
        <taxon>rosids</taxon>
        <taxon>fabids</taxon>
        <taxon>Malpighiales</taxon>
        <taxon>Salicaceae</taxon>
        <taxon>Saliceae</taxon>
        <taxon>Salix</taxon>
    </lineage>
</organism>
<feature type="transmembrane region" description="Helical" evidence="2">
    <location>
        <begin position="102"/>
        <end position="124"/>
    </location>
</feature>
<evidence type="ECO:0000256" key="3">
    <source>
        <dbReference type="SAM" id="SignalP"/>
    </source>
</evidence>
<name>A0A835N4V7_9ROSI</name>
<keyword evidence="3" id="KW-0732">Signal</keyword>
<dbReference type="EMBL" id="JADGMS010000003">
    <property type="protein sequence ID" value="KAF9686277.1"/>
    <property type="molecule type" value="Genomic_DNA"/>
</dbReference>
<evidence type="ECO:0000256" key="1">
    <source>
        <dbReference type="SAM" id="MobiDB-lite"/>
    </source>
</evidence>
<evidence type="ECO:0000256" key="2">
    <source>
        <dbReference type="SAM" id="Phobius"/>
    </source>
</evidence>
<reference evidence="4 5" key="1">
    <citation type="submission" date="2020-10" db="EMBL/GenBank/DDBJ databases">
        <title>Plant Genome Project.</title>
        <authorList>
            <person name="Zhang R.-G."/>
        </authorList>
    </citation>
    <scope>NUCLEOTIDE SEQUENCE [LARGE SCALE GENOMIC DNA]</scope>
    <source>
        <strain evidence="4">FAFU-HL-1</strain>
        <tissue evidence="4">Leaf</tissue>
    </source>
</reference>
<dbReference type="AlphaFoldDB" id="A0A835N4V7"/>
<feature type="compositionally biased region" description="Polar residues" evidence="1">
    <location>
        <begin position="39"/>
        <end position="60"/>
    </location>
</feature>
<keyword evidence="2" id="KW-0812">Transmembrane</keyword>
<evidence type="ECO:0000313" key="4">
    <source>
        <dbReference type="EMBL" id="KAF9686277.1"/>
    </source>
</evidence>
<feature type="signal peptide" evidence="3">
    <location>
        <begin position="1"/>
        <end position="27"/>
    </location>
</feature>
<keyword evidence="2" id="KW-0472">Membrane</keyword>
<sequence>MELEFRTRSFFILCCFTLLSMAPQSSPQHEDLDRPQPVMQGQVQGLNDRTGLQRQGESRNQYKGNHEIFHSIKGHRGEGGGANVAHRPKNREKSCALMSAEASSFLTTTMLYASLALILAFPLLPL</sequence>
<evidence type="ECO:0000313" key="5">
    <source>
        <dbReference type="Proteomes" id="UP000657918"/>
    </source>
</evidence>